<accession>A0A226DWQ6</accession>
<protein>
    <submittedName>
        <fullName evidence="1">Uncharacterized protein</fullName>
    </submittedName>
</protein>
<dbReference type="EMBL" id="LNIX01000010">
    <property type="protein sequence ID" value="OXA49490.1"/>
    <property type="molecule type" value="Genomic_DNA"/>
</dbReference>
<dbReference type="AlphaFoldDB" id="A0A226DWQ6"/>
<evidence type="ECO:0000313" key="1">
    <source>
        <dbReference type="EMBL" id="OXA49490.1"/>
    </source>
</evidence>
<gene>
    <name evidence="1" type="ORF">Fcan01_15696</name>
</gene>
<dbReference type="OrthoDB" id="4159526at2759"/>
<reference evidence="1 2" key="1">
    <citation type="submission" date="2015-12" db="EMBL/GenBank/DDBJ databases">
        <title>The genome of Folsomia candida.</title>
        <authorList>
            <person name="Faddeeva A."/>
            <person name="Derks M.F."/>
            <person name="Anvar Y."/>
            <person name="Smit S."/>
            <person name="Van Straalen N."/>
            <person name="Roelofs D."/>
        </authorList>
    </citation>
    <scope>NUCLEOTIDE SEQUENCE [LARGE SCALE GENOMIC DNA]</scope>
    <source>
        <strain evidence="1 2">VU population</strain>
        <tissue evidence="1">Whole body</tissue>
    </source>
</reference>
<name>A0A226DWQ6_FOLCA</name>
<keyword evidence="2" id="KW-1185">Reference proteome</keyword>
<dbReference type="Proteomes" id="UP000198287">
    <property type="component" value="Unassembled WGS sequence"/>
</dbReference>
<organism evidence="1 2">
    <name type="scientific">Folsomia candida</name>
    <name type="common">Springtail</name>
    <dbReference type="NCBI Taxonomy" id="158441"/>
    <lineage>
        <taxon>Eukaryota</taxon>
        <taxon>Metazoa</taxon>
        <taxon>Ecdysozoa</taxon>
        <taxon>Arthropoda</taxon>
        <taxon>Hexapoda</taxon>
        <taxon>Collembola</taxon>
        <taxon>Entomobryomorpha</taxon>
        <taxon>Isotomoidea</taxon>
        <taxon>Isotomidae</taxon>
        <taxon>Proisotominae</taxon>
        <taxon>Folsomia</taxon>
    </lineage>
</organism>
<comment type="caution">
    <text evidence="1">The sequence shown here is derived from an EMBL/GenBank/DDBJ whole genome shotgun (WGS) entry which is preliminary data.</text>
</comment>
<sequence length="329" mass="36076">MFSTSYPRPMALMQEEIAALNTALDNAAKQATDDLQPEIDQLIASLDTVSANLFSLKLAVADVESALEESQIVDIVSDILSGPDAGTVFHYEHGVFKRGNASTVISNIVTLGYPEILKNKLWGYQTLYYAVVANGQLYKAPHQFILAHKISMLHRTTPSGDVAAQAKSFLDNVVHPVISRVVFQTTQPPLCVWAVGVIQLDCANGIFDLTEGVSFPYDFEGMDSRSLEFGWAVASIPKQPGFANGGMAYLLRRGNTLISRLGFSKQPTIDWNDQNVDVMDFTSKCEVHDKCEQPLPTDEGMTYLVFGGKLTCPSPISVQKLSTLYNQTI</sequence>
<evidence type="ECO:0000313" key="2">
    <source>
        <dbReference type="Proteomes" id="UP000198287"/>
    </source>
</evidence>
<proteinExistence type="predicted"/>